<name>A0A979FPP6_HYAAZ</name>
<dbReference type="AlphaFoldDB" id="A0A979FPP6"/>
<proteinExistence type="predicted"/>
<dbReference type="KEGG" id="hazt:125178456"/>
<evidence type="ECO:0000313" key="1">
    <source>
        <dbReference type="Proteomes" id="UP000694843"/>
    </source>
</evidence>
<sequence length="582" mass="66433">METNNQNLDNELDTTSSPPGGTCVCPHWFQEQRMPHYQEPTAYQEPYLDGSIPQNTGLTSIKPNCMDFVQTKTEVRSAFRSPLRKSMCYPQMATEDANQLYSLEYESRDRQRAITSGFRSSRSPVQQEHIGSSAMGVPVASLMMGEPILSAHGLRASNSTYYSLGDNVFPSSSSNASGNNDSVIFATERLGAANSEARGSNCFEISFEIPIYFVQRVMHEISLGFIDLTFDVAAEFESIPKIFITEVDSLYSKRHQNSFPKQYFFEGPRKQLDNLLLSSVETKRNAVPASRHAACEACRRRISGGFAKISGDLDQVPFTIHHPPISEEHDILILFFVSNRCFPFCVEDYASYPKVEIWIKGDSYDIQVGSGSSPVQLNHDVNFLAIVVYIHGEVHVINQPNFQLRDHVVVIANGQKFFIHFEDEDLQTRWPVTDYLDRDEHKLYFKCKQKHFPLKTARNDEMYLSPNPLQPSLLSKTWNDADTVNAVYRRTSHGSSIEHDHYSTLTLGSRGQLVNTLNSGWKKYRRVFRPFLTDDDRLIVLEKSLKCSLNFNYLDRSPPVSYTHLDVYKRQLLRCIMKQPFK</sequence>
<keyword evidence="1" id="KW-1185">Reference proteome</keyword>
<accession>A0A979FPP6</accession>
<organism evidence="1 2">
    <name type="scientific">Hyalella azteca</name>
    <name type="common">Amphipod</name>
    <dbReference type="NCBI Taxonomy" id="294128"/>
    <lineage>
        <taxon>Eukaryota</taxon>
        <taxon>Metazoa</taxon>
        <taxon>Ecdysozoa</taxon>
        <taxon>Arthropoda</taxon>
        <taxon>Crustacea</taxon>
        <taxon>Multicrustacea</taxon>
        <taxon>Malacostraca</taxon>
        <taxon>Eumalacostraca</taxon>
        <taxon>Peracarida</taxon>
        <taxon>Amphipoda</taxon>
        <taxon>Senticaudata</taxon>
        <taxon>Talitrida</taxon>
        <taxon>Talitroidea</taxon>
        <taxon>Hyalellidae</taxon>
        <taxon>Hyalella</taxon>
    </lineage>
</organism>
<dbReference type="GeneID" id="125178456"/>
<dbReference type="Proteomes" id="UP000694843">
    <property type="component" value="Unplaced"/>
</dbReference>
<gene>
    <name evidence="2" type="primary">LOC125178456</name>
</gene>
<reference evidence="2" key="1">
    <citation type="submission" date="2025-08" db="UniProtKB">
        <authorList>
            <consortium name="RefSeq"/>
        </authorList>
    </citation>
    <scope>IDENTIFICATION</scope>
    <source>
        <tissue evidence="2">Whole organism</tissue>
    </source>
</reference>
<protein>
    <submittedName>
        <fullName evidence="2">Uncharacterized protein LOC125178456</fullName>
    </submittedName>
</protein>
<dbReference type="RefSeq" id="XP_047738155.1">
    <property type="nucleotide sequence ID" value="XM_047882199.1"/>
</dbReference>
<evidence type="ECO:0000313" key="2">
    <source>
        <dbReference type="RefSeq" id="XP_047738155.1"/>
    </source>
</evidence>